<evidence type="ECO:0000313" key="4">
    <source>
        <dbReference type="Proteomes" id="UP001172673"/>
    </source>
</evidence>
<proteinExistence type="inferred from homology"/>
<evidence type="ECO:0000256" key="1">
    <source>
        <dbReference type="ARBA" id="ARBA00005986"/>
    </source>
</evidence>
<dbReference type="InterPro" id="IPR009799">
    <property type="entry name" value="EthD_dom"/>
</dbReference>
<comment type="similarity">
    <text evidence="1">Belongs to the tpcK family.</text>
</comment>
<comment type="caution">
    <text evidence="3">The sequence shown here is derived from an EMBL/GenBank/DDBJ whole genome shotgun (WGS) entry which is preliminary data.</text>
</comment>
<name>A0AA38XGC9_9EURO</name>
<protein>
    <recommendedName>
        <fullName evidence="2">EthD domain-containing protein</fullName>
    </recommendedName>
</protein>
<dbReference type="SUPFAM" id="SSF54909">
    <property type="entry name" value="Dimeric alpha+beta barrel"/>
    <property type="match status" value="1"/>
</dbReference>
<dbReference type="EMBL" id="JAPDRK010000004">
    <property type="protein sequence ID" value="KAJ9612929.1"/>
    <property type="molecule type" value="Genomic_DNA"/>
</dbReference>
<keyword evidence="4" id="KW-1185">Reference proteome</keyword>
<dbReference type="AlphaFoldDB" id="A0AA38XGC9"/>
<sequence length="147" mass="16744">MAQLTLSPVQVTVFIKRKPGMSEEEFHKYWTEVHAPLVEEWLAKHGGLRYVQHHTPSWLRQQVSAAWAELGASPNMADYDGIGEVTVRNIQDLKTALEDLYYRDRVVPDQLAFMDTNSTILSAGWAEVKVDNGSVIRTTLQTRGFWV</sequence>
<dbReference type="GO" id="GO:0016491">
    <property type="term" value="F:oxidoreductase activity"/>
    <property type="evidence" value="ECO:0007669"/>
    <property type="project" value="InterPro"/>
</dbReference>
<reference evidence="3" key="1">
    <citation type="submission" date="2022-10" db="EMBL/GenBank/DDBJ databases">
        <title>Culturing micro-colonial fungi from biological soil crusts in the Mojave desert and describing Neophaeococcomyces mojavensis, and introducing the new genera and species Taxawa tesnikishii.</title>
        <authorList>
            <person name="Kurbessoian T."/>
            <person name="Stajich J.E."/>
        </authorList>
    </citation>
    <scope>NUCLEOTIDE SEQUENCE</scope>
    <source>
        <strain evidence="3">TK_41</strain>
    </source>
</reference>
<dbReference type="Gene3D" id="3.30.70.100">
    <property type="match status" value="1"/>
</dbReference>
<evidence type="ECO:0000313" key="3">
    <source>
        <dbReference type="EMBL" id="KAJ9612929.1"/>
    </source>
</evidence>
<evidence type="ECO:0000259" key="2">
    <source>
        <dbReference type="Pfam" id="PF07110"/>
    </source>
</evidence>
<gene>
    <name evidence="3" type="ORF">H2200_002870</name>
</gene>
<dbReference type="InterPro" id="IPR011008">
    <property type="entry name" value="Dimeric_a/b-barrel"/>
</dbReference>
<organism evidence="3 4">
    <name type="scientific">Cladophialophora chaetospira</name>
    <dbReference type="NCBI Taxonomy" id="386627"/>
    <lineage>
        <taxon>Eukaryota</taxon>
        <taxon>Fungi</taxon>
        <taxon>Dikarya</taxon>
        <taxon>Ascomycota</taxon>
        <taxon>Pezizomycotina</taxon>
        <taxon>Eurotiomycetes</taxon>
        <taxon>Chaetothyriomycetidae</taxon>
        <taxon>Chaetothyriales</taxon>
        <taxon>Herpotrichiellaceae</taxon>
        <taxon>Cladophialophora</taxon>
    </lineage>
</organism>
<dbReference type="Pfam" id="PF07110">
    <property type="entry name" value="EthD"/>
    <property type="match status" value="1"/>
</dbReference>
<feature type="domain" description="EthD" evidence="2">
    <location>
        <begin position="18"/>
        <end position="116"/>
    </location>
</feature>
<dbReference type="Proteomes" id="UP001172673">
    <property type="component" value="Unassembled WGS sequence"/>
</dbReference>
<accession>A0AA38XGC9</accession>